<evidence type="ECO:0000256" key="2">
    <source>
        <dbReference type="ARBA" id="ARBA00023316"/>
    </source>
</evidence>
<proteinExistence type="inferred from homology"/>
<dbReference type="PANTHER" id="PTHR34183:SF1">
    <property type="entry name" value="ENDOLYTIC PEPTIDOGLYCAN TRANSGLYCOSYLASE RLPA"/>
    <property type="match status" value="1"/>
</dbReference>
<reference evidence="4" key="1">
    <citation type="journal article" date="2017" name="Appl. Environ. Microbiol.">
        <title>Molecular characterization of an Endozoicomonas-like organism causing infection in king scallop Pecten maximus L.</title>
        <authorList>
            <person name="Cano I."/>
            <person name="van Aerle R."/>
            <person name="Ross S."/>
            <person name="Verner-Jeffreys D.W."/>
            <person name="Paley R.K."/>
            <person name="Rimmer G."/>
            <person name="Ryder D."/>
            <person name="Hooper P."/>
            <person name="Stone D."/>
            <person name="Feist S.W."/>
        </authorList>
    </citation>
    <scope>NUCLEOTIDE SEQUENCE</scope>
</reference>
<dbReference type="InterPro" id="IPR009009">
    <property type="entry name" value="RlpA-like_DPBB"/>
</dbReference>
<dbReference type="InterPro" id="IPR034718">
    <property type="entry name" value="RlpA"/>
</dbReference>
<accession>A0A2H9TBI2</accession>
<dbReference type="Gene3D" id="2.40.40.10">
    <property type="entry name" value="RlpA-like domain"/>
    <property type="match status" value="1"/>
</dbReference>
<dbReference type="NCBIfam" id="TIGR00413">
    <property type="entry name" value="rlpA"/>
    <property type="match status" value="1"/>
</dbReference>
<organism evidence="4">
    <name type="scientific">invertebrate metagenome</name>
    <dbReference type="NCBI Taxonomy" id="1711999"/>
    <lineage>
        <taxon>unclassified sequences</taxon>
        <taxon>metagenomes</taxon>
        <taxon>organismal metagenomes</taxon>
    </lineage>
</organism>
<feature type="domain" description="RlpA-like protein double-psi beta-barrel" evidence="3">
    <location>
        <begin position="95"/>
        <end position="182"/>
    </location>
</feature>
<dbReference type="CDD" id="cd22268">
    <property type="entry name" value="DPBB_RlpA-like"/>
    <property type="match status" value="1"/>
</dbReference>
<gene>
    <name evidence="4" type="primary">rlpA</name>
    <name evidence="4" type="ORF">CI610_00561</name>
</gene>
<dbReference type="Pfam" id="PF03330">
    <property type="entry name" value="DPBB_1"/>
    <property type="match status" value="1"/>
</dbReference>
<dbReference type="InterPro" id="IPR012997">
    <property type="entry name" value="RplA"/>
</dbReference>
<dbReference type="PROSITE" id="PS51257">
    <property type="entry name" value="PROKAR_LIPOPROTEIN"/>
    <property type="match status" value="1"/>
</dbReference>
<dbReference type="HAMAP" id="MF_02071">
    <property type="entry name" value="RlpA"/>
    <property type="match status" value="1"/>
</dbReference>
<evidence type="ECO:0000256" key="1">
    <source>
        <dbReference type="ARBA" id="ARBA00023239"/>
    </source>
</evidence>
<dbReference type="PANTHER" id="PTHR34183">
    <property type="entry name" value="ENDOLYTIC PEPTIDOGLYCAN TRANSGLYCOSYLASE RLPA"/>
    <property type="match status" value="1"/>
</dbReference>
<dbReference type="GO" id="GO:0071555">
    <property type="term" value="P:cell wall organization"/>
    <property type="evidence" value="ECO:0007669"/>
    <property type="project" value="UniProtKB-KW"/>
</dbReference>
<evidence type="ECO:0000313" key="4">
    <source>
        <dbReference type="EMBL" id="PJE80478.1"/>
    </source>
</evidence>
<dbReference type="SUPFAM" id="SSF50685">
    <property type="entry name" value="Barwin-like endoglucanases"/>
    <property type="match status" value="1"/>
</dbReference>
<dbReference type="GO" id="GO:0016829">
    <property type="term" value="F:lyase activity"/>
    <property type="evidence" value="ECO:0007669"/>
    <property type="project" value="UniProtKB-KW"/>
</dbReference>
<dbReference type="AlphaFoldDB" id="A0A2H9TBI2"/>
<keyword evidence="1 4" id="KW-0456">Lyase</keyword>
<keyword evidence="2" id="KW-0961">Cell wall biogenesis/degradation</keyword>
<evidence type="ECO:0000259" key="3">
    <source>
        <dbReference type="Pfam" id="PF03330"/>
    </source>
</evidence>
<dbReference type="EC" id="4.2.2.-" evidence="4"/>
<protein>
    <submittedName>
        <fullName evidence="4">Endolytic peptidoglycan transglycosylase RlpA</fullName>
        <ecNumber evidence="4">4.2.2.-</ecNumber>
    </submittedName>
</protein>
<dbReference type="InterPro" id="IPR036908">
    <property type="entry name" value="RlpA-like_sf"/>
</dbReference>
<sequence length="304" mass="34232">MRLDNFRIVSAKQLSRYMRSCFWGIAIILLSGGCATHKSADPDIDKVDTEQKTVNPHYLNKNLPKPDYGPYNNSPYEAGDETYKPLLSAREYRETGQVVWYGEDFNGELTASGEPCNMQKMTASHKTLPMLSYVKVTNLDNKVSVVLRVNDRGPFREDYLLGVSYMAARKLGMVEQGMANMHIEGIDSSAFPELRSGKPGSGVFLQTTGEPNYHSAQMLRRQMLGDNRIDVLDNQRLKATVVQGYSANDVANGNVITEKVNADDSEWKGDYRVRMGPFDSPWQMELLLEQLGRAGYEAPYIVYE</sequence>
<comment type="caution">
    <text evidence="4">The sequence shown here is derived from an EMBL/GenBank/DDBJ whole genome shotgun (WGS) entry which is preliminary data.</text>
</comment>
<dbReference type="EMBL" id="NSIT01000016">
    <property type="protein sequence ID" value="PJE80478.1"/>
    <property type="molecule type" value="Genomic_DNA"/>
</dbReference>
<name>A0A2H9TBI2_9ZZZZ</name>
<dbReference type="GO" id="GO:0009279">
    <property type="term" value="C:cell outer membrane"/>
    <property type="evidence" value="ECO:0007669"/>
    <property type="project" value="TreeGrafter"/>
</dbReference>